<evidence type="ECO:0000313" key="2">
    <source>
        <dbReference type="EMBL" id="BCE60328.1"/>
    </source>
</evidence>
<organism evidence="3">
    <name type="scientific">Bradyrhizobium diazoefficiens</name>
    <dbReference type="NCBI Taxonomy" id="1355477"/>
    <lineage>
        <taxon>Bacteria</taxon>
        <taxon>Pseudomonadati</taxon>
        <taxon>Pseudomonadota</taxon>
        <taxon>Alphaproteobacteria</taxon>
        <taxon>Hyphomicrobiales</taxon>
        <taxon>Nitrobacteraceae</taxon>
        <taxon>Bradyrhizobium</taxon>
    </lineage>
</organism>
<reference evidence="3" key="2">
    <citation type="submission" date="2020-05" db="EMBL/GenBank/DDBJ databases">
        <title>Complete genome sequence of Bradyrhizobium diazoefficiens XF6 isolated from soybean nodule.</title>
        <authorList>
            <person name="Noda R."/>
            <person name="Kakizaki K."/>
            <person name="Minamisawa K."/>
        </authorList>
    </citation>
    <scope>NUCLEOTIDE SEQUENCE</scope>
    <source>
        <strain evidence="3">XF6</strain>
    </source>
</reference>
<reference evidence="2" key="1">
    <citation type="submission" date="2020-05" db="EMBL/GenBank/DDBJ databases">
        <title>Complete genome sequence of Bradyrhizobium diazoefficiens XF5 isolated from soybean nodule.</title>
        <authorList>
            <person name="Noda R."/>
            <person name="Kakizaki K."/>
            <person name="Minamisawa K."/>
        </authorList>
    </citation>
    <scope>NUCLEOTIDE SEQUENCE</scope>
    <source>
        <strain evidence="2">XF5</strain>
    </source>
</reference>
<name>A0A810AYL1_9BRAD</name>
<evidence type="ECO:0000313" key="3">
    <source>
        <dbReference type="EMBL" id="BCE69012.1"/>
    </source>
</evidence>
<feature type="transmembrane region" description="Helical" evidence="1">
    <location>
        <begin position="89"/>
        <end position="108"/>
    </location>
</feature>
<protein>
    <submittedName>
        <fullName evidence="3">Uncharacterized protein</fullName>
    </submittedName>
</protein>
<gene>
    <name evidence="2" type="ORF">XF5B_78400</name>
    <name evidence="3" type="ORF">XF6B_78110</name>
</gene>
<evidence type="ECO:0000256" key="1">
    <source>
        <dbReference type="SAM" id="Phobius"/>
    </source>
</evidence>
<feature type="transmembrane region" description="Helical" evidence="1">
    <location>
        <begin position="35"/>
        <end position="54"/>
    </location>
</feature>
<sequence>MLLAVWIVVYAAMVVGLRAGSPRPPPLDPTMTLQIFAGVASVPVAVFLMWRLLLWIGQGFWQNEAPAKPQPVEVHTSDKSAFLDNEKSWARLAFGAVGIGFVAYGIYLGRPPVFPGFSGMLIYLGVFASIAQLVEWAWSSVRTRRAN</sequence>
<feature type="transmembrane region" description="Helical" evidence="1">
    <location>
        <begin position="120"/>
        <end position="138"/>
    </location>
</feature>
<dbReference type="EMBL" id="AP023095">
    <property type="protein sequence ID" value="BCE60328.1"/>
    <property type="molecule type" value="Genomic_DNA"/>
</dbReference>
<keyword evidence="1" id="KW-0472">Membrane</keyword>
<dbReference type="AlphaFoldDB" id="A0A810AYL1"/>
<keyword evidence="1" id="KW-0812">Transmembrane</keyword>
<dbReference type="EMBL" id="AP023096">
    <property type="protein sequence ID" value="BCE69012.1"/>
    <property type="molecule type" value="Genomic_DNA"/>
</dbReference>
<keyword evidence="1" id="KW-1133">Transmembrane helix</keyword>
<proteinExistence type="predicted"/>
<accession>A0A810AYL1</accession>